<feature type="region of interest" description="Disordered" evidence="1">
    <location>
        <begin position="263"/>
        <end position="299"/>
    </location>
</feature>
<dbReference type="PANTHER" id="PTHR37264:SF1">
    <property type="entry name" value="RIBOSOMAL PROTEIN L31"/>
    <property type="match status" value="1"/>
</dbReference>
<keyword evidence="4" id="KW-1185">Reference proteome</keyword>
<evidence type="ECO:0000313" key="3">
    <source>
        <dbReference type="EMBL" id="KAL0000754.1"/>
    </source>
</evidence>
<protein>
    <recommendedName>
        <fullName evidence="2">DUF4283 domain-containing protein</fullName>
    </recommendedName>
</protein>
<evidence type="ECO:0000259" key="2">
    <source>
        <dbReference type="Pfam" id="PF14111"/>
    </source>
</evidence>
<evidence type="ECO:0000313" key="4">
    <source>
        <dbReference type="Proteomes" id="UP001459277"/>
    </source>
</evidence>
<feature type="domain" description="DUF4283" evidence="2">
    <location>
        <begin position="59"/>
        <end position="135"/>
    </location>
</feature>
<dbReference type="InterPro" id="IPR025558">
    <property type="entry name" value="DUF4283"/>
</dbReference>
<proteinExistence type="predicted"/>
<evidence type="ECO:0000256" key="1">
    <source>
        <dbReference type="SAM" id="MobiDB-lite"/>
    </source>
</evidence>
<dbReference type="Proteomes" id="UP001459277">
    <property type="component" value="Unassembled WGS sequence"/>
</dbReference>
<dbReference type="EMBL" id="JAZDWU010000005">
    <property type="protein sequence ID" value="KAL0000754.1"/>
    <property type="molecule type" value="Genomic_DNA"/>
</dbReference>
<comment type="caution">
    <text evidence="3">The sequence shown here is derived from an EMBL/GenBank/DDBJ whole genome shotgun (WGS) entry which is preliminary data.</text>
</comment>
<accession>A0AAW2CSG0</accession>
<sequence length="484" mass="55337">MGCVTFVSTQHNSFINRVKWVGSGQPALLTELAVHFLVGFVQYLREGGEFQFEKTAEVSTYTIVAKFLTKHALNTEAIIKTFNSIWSSKNGFKVRNVGNHILLFVFDNEEEVERIFEGEPWSFDKHLVLIQRYDNSIPVRELVFDQDSLWVQVHDIPAQFSSRDVAEKLCEAVGEVRKDVNIKEIERGEVMRIRVRVDVTLPLCRGRVFSQKDGSKGWVSFNNGTLRHEDQEYGPWLRASPLPMHKNLVIVVPGYYETKRKELEAGGRKGENGRKTDQRATQTAARGGAHGGGGKEFQFQNNTLNDGAVTGVTEVNADRDRLEGHSIRGGIANQGEVFAEKLNEIDQELKRFDLEKVNQGGHVTEETPIISECLFHEVTEESRIPQNLMDTRELLSEPTHHVPLSSENPKEDWWEMKKGAHPQLQWISYVTQSGRLMNVMMTKIHQVGKVYHFRAKRQMAESVGQIAKFRRRYEEKENGEDKEK</sequence>
<dbReference type="Pfam" id="PF14111">
    <property type="entry name" value="DUF4283"/>
    <property type="match status" value="1"/>
</dbReference>
<dbReference type="PANTHER" id="PTHR37264">
    <property type="entry name" value="RIBOSOMAL PROTEIN L31"/>
    <property type="match status" value="1"/>
</dbReference>
<reference evidence="3 4" key="1">
    <citation type="submission" date="2024-01" db="EMBL/GenBank/DDBJ databases">
        <title>A telomere-to-telomere, gap-free genome of sweet tea (Lithocarpus litseifolius).</title>
        <authorList>
            <person name="Zhou J."/>
        </authorList>
    </citation>
    <scope>NUCLEOTIDE SEQUENCE [LARGE SCALE GENOMIC DNA]</scope>
    <source>
        <strain evidence="3">Zhou-2022a</strain>
        <tissue evidence="3">Leaf</tissue>
    </source>
</reference>
<organism evidence="3 4">
    <name type="scientific">Lithocarpus litseifolius</name>
    <dbReference type="NCBI Taxonomy" id="425828"/>
    <lineage>
        <taxon>Eukaryota</taxon>
        <taxon>Viridiplantae</taxon>
        <taxon>Streptophyta</taxon>
        <taxon>Embryophyta</taxon>
        <taxon>Tracheophyta</taxon>
        <taxon>Spermatophyta</taxon>
        <taxon>Magnoliopsida</taxon>
        <taxon>eudicotyledons</taxon>
        <taxon>Gunneridae</taxon>
        <taxon>Pentapetalae</taxon>
        <taxon>rosids</taxon>
        <taxon>fabids</taxon>
        <taxon>Fagales</taxon>
        <taxon>Fagaceae</taxon>
        <taxon>Lithocarpus</taxon>
    </lineage>
</organism>
<dbReference type="CDD" id="cd23697">
    <property type="entry name" value="At5g55125"/>
    <property type="match status" value="1"/>
</dbReference>
<gene>
    <name evidence="3" type="ORF">SO802_014535</name>
</gene>
<dbReference type="AlphaFoldDB" id="A0AAW2CSG0"/>
<name>A0AAW2CSG0_9ROSI</name>
<feature type="compositionally biased region" description="Basic and acidic residues" evidence="1">
    <location>
        <begin position="263"/>
        <end position="278"/>
    </location>
</feature>